<dbReference type="GO" id="GO:0046872">
    <property type="term" value="F:metal ion binding"/>
    <property type="evidence" value="ECO:0007669"/>
    <property type="project" value="UniProtKB-KW"/>
</dbReference>
<dbReference type="Proteomes" id="UP000324611">
    <property type="component" value="Unassembled WGS sequence"/>
</dbReference>
<evidence type="ECO:0000256" key="3">
    <source>
        <dbReference type="ARBA" id="ARBA00022723"/>
    </source>
</evidence>
<dbReference type="Gene3D" id="1.10.760.10">
    <property type="entry name" value="Cytochrome c-like domain"/>
    <property type="match status" value="2"/>
</dbReference>
<dbReference type="GO" id="GO:0004130">
    <property type="term" value="F:cytochrome-c peroxidase activity"/>
    <property type="evidence" value="ECO:0007669"/>
    <property type="project" value="TreeGrafter"/>
</dbReference>
<dbReference type="EMBL" id="VUOC01000001">
    <property type="protein sequence ID" value="KAA2244994.1"/>
    <property type="molecule type" value="Genomic_DNA"/>
</dbReference>
<sequence length="607" mass="67065">MRISIILITVTLIAILAYSIFDLQTDSTAPNAAGSWYKFQAEELDQRVEDLCTAITEHQSTAALQQAFFKARLAYKPLELLSTYYLPYTDKFINGPNLAEVEPDEKEVIVQPEGFQVIEALLFPTLSAADTAALRREVLRLRSTLHRLESKAASQSLTDGQLFDAMRQELLRIAALGLSGFDSPEAQYSLPEAAAALHGVETVWHFYAPRVQLINPDLASHTQQLMNSARMQLEHATDFDAFDRLHFTTAFLNPLTVNLKLAREALDIPYKDIPHFLDPAASNAFAKGAFNPVFYAPNKAQSLTPAQIALGKRLFYDPVLSYNGQRSCATCHNPQKAFADGLKTPAPMAGEALVTRNTPTVLNAALQPGQFYDQRVAYLEDQVNMVVHNKAEMHGNLEGAAIKLQQQADYRQLFQVAFSNAPGDINSYRIQQAIAAYIRSLIRLNSPFDAFMRGDTTQLSVAAKRGFNLFMGKAKCGTCHFMPLFNGVAPPDFAKAEAEIIGVPAAKDRAAIDPDSGKYMVQQIPLYQYAFKTPTLRNVALTAPYMHNGVFNTLEEVINFYNNGGGAGMGIQLEGQTLSTDSLHLSQMEQQDVIAFMQSLTDTSSLR</sequence>
<dbReference type="AlphaFoldDB" id="A0A5B2W1R5"/>
<dbReference type="InterPro" id="IPR018976">
    <property type="entry name" value="Imelysin-like"/>
</dbReference>
<evidence type="ECO:0000256" key="7">
    <source>
        <dbReference type="PROSITE-ProRule" id="PRU00433"/>
    </source>
</evidence>
<dbReference type="Gene3D" id="1.20.1420.20">
    <property type="entry name" value="M75 peptidase, HXXE motif"/>
    <property type="match status" value="1"/>
</dbReference>
<feature type="domain" description="Cytochrome c" evidence="8">
    <location>
        <begin position="461"/>
        <end position="601"/>
    </location>
</feature>
<gene>
    <name evidence="9" type="ORF">F0L74_03255</name>
</gene>
<evidence type="ECO:0000256" key="4">
    <source>
        <dbReference type="ARBA" id="ARBA00022729"/>
    </source>
</evidence>
<comment type="caution">
    <text evidence="9">The sequence shown here is derived from an EMBL/GenBank/DDBJ whole genome shotgun (WGS) entry which is preliminary data.</text>
</comment>
<dbReference type="InterPro" id="IPR004852">
    <property type="entry name" value="Di-haem_cyt_c_peroxidsae"/>
</dbReference>
<keyword evidence="4" id="KW-0732">Signal</keyword>
<dbReference type="InterPro" id="IPR009056">
    <property type="entry name" value="Cyt_c-like_dom"/>
</dbReference>
<reference evidence="9 10" key="2">
    <citation type="submission" date="2019-09" db="EMBL/GenBank/DDBJ databases">
        <authorList>
            <person name="Jin C."/>
        </authorList>
    </citation>
    <scope>NUCLEOTIDE SEQUENCE [LARGE SCALE GENOMIC DNA]</scope>
    <source>
        <strain evidence="9 10">BN140078</strain>
    </source>
</reference>
<evidence type="ECO:0000256" key="5">
    <source>
        <dbReference type="ARBA" id="ARBA00023002"/>
    </source>
</evidence>
<dbReference type="InterPro" id="IPR038352">
    <property type="entry name" value="Imelysin_sf"/>
</dbReference>
<dbReference type="PANTHER" id="PTHR30600:SF10">
    <property type="entry name" value="BLL6722 PROTEIN"/>
    <property type="match status" value="1"/>
</dbReference>
<reference evidence="9 10" key="1">
    <citation type="submission" date="2019-09" db="EMBL/GenBank/DDBJ databases">
        <title>Chitinophaga ginsengihumi sp. nov., isolated from soil of ginseng rhizosphere.</title>
        <authorList>
            <person name="Lee J."/>
        </authorList>
    </citation>
    <scope>NUCLEOTIDE SEQUENCE [LARGE SCALE GENOMIC DNA]</scope>
    <source>
        <strain evidence="9 10">BN140078</strain>
    </source>
</reference>
<dbReference type="InterPro" id="IPR036909">
    <property type="entry name" value="Cyt_c-like_dom_sf"/>
</dbReference>
<dbReference type="SUPFAM" id="SSF46626">
    <property type="entry name" value="Cytochrome c"/>
    <property type="match status" value="2"/>
</dbReference>
<evidence type="ECO:0000259" key="8">
    <source>
        <dbReference type="PROSITE" id="PS51007"/>
    </source>
</evidence>
<dbReference type="GO" id="GO:0020037">
    <property type="term" value="F:heme binding"/>
    <property type="evidence" value="ECO:0007669"/>
    <property type="project" value="InterPro"/>
</dbReference>
<comment type="subcellular location">
    <subcellularLocation>
        <location evidence="1">Cell envelope</location>
    </subcellularLocation>
</comment>
<dbReference type="PANTHER" id="PTHR30600">
    <property type="entry name" value="CYTOCHROME C PEROXIDASE-RELATED"/>
    <property type="match status" value="1"/>
</dbReference>
<keyword evidence="10" id="KW-1185">Reference proteome</keyword>
<proteinExistence type="predicted"/>
<dbReference type="RefSeq" id="WP_149836390.1">
    <property type="nucleotide sequence ID" value="NZ_VUOC01000001.1"/>
</dbReference>
<dbReference type="GO" id="GO:0030313">
    <property type="term" value="C:cell envelope"/>
    <property type="evidence" value="ECO:0007669"/>
    <property type="project" value="UniProtKB-SubCell"/>
</dbReference>
<keyword evidence="5" id="KW-0560">Oxidoreductase</keyword>
<evidence type="ECO:0000313" key="9">
    <source>
        <dbReference type="EMBL" id="KAA2244994.1"/>
    </source>
</evidence>
<feature type="domain" description="Cytochrome c" evidence="8">
    <location>
        <begin position="306"/>
        <end position="442"/>
    </location>
</feature>
<dbReference type="GO" id="GO:0009055">
    <property type="term" value="F:electron transfer activity"/>
    <property type="evidence" value="ECO:0007669"/>
    <property type="project" value="InterPro"/>
</dbReference>
<dbReference type="Pfam" id="PF03150">
    <property type="entry name" value="CCP_MauG"/>
    <property type="match status" value="1"/>
</dbReference>
<organism evidence="9 10">
    <name type="scientific">Chitinophaga agrisoli</name>
    <dbReference type="NCBI Taxonomy" id="2607653"/>
    <lineage>
        <taxon>Bacteria</taxon>
        <taxon>Pseudomonadati</taxon>
        <taxon>Bacteroidota</taxon>
        <taxon>Chitinophagia</taxon>
        <taxon>Chitinophagales</taxon>
        <taxon>Chitinophagaceae</taxon>
        <taxon>Chitinophaga</taxon>
    </lineage>
</organism>
<name>A0A5B2W1R5_9BACT</name>
<evidence type="ECO:0000313" key="10">
    <source>
        <dbReference type="Proteomes" id="UP000324611"/>
    </source>
</evidence>
<evidence type="ECO:0000256" key="6">
    <source>
        <dbReference type="ARBA" id="ARBA00023004"/>
    </source>
</evidence>
<keyword evidence="3 7" id="KW-0479">Metal-binding</keyword>
<dbReference type="InterPro" id="IPR051395">
    <property type="entry name" value="Cytochrome_c_Peroxidase/MauG"/>
</dbReference>
<dbReference type="PROSITE" id="PS51007">
    <property type="entry name" value="CYTC"/>
    <property type="match status" value="2"/>
</dbReference>
<protein>
    <submittedName>
        <fullName evidence="9">Cytochrome C peroxidase</fullName>
    </submittedName>
</protein>
<keyword evidence="9" id="KW-0575">Peroxidase</keyword>
<keyword evidence="2 7" id="KW-0349">Heme</keyword>
<dbReference type="Pfam" id="PF09375">
    <property type="entry name" value="Peptidase_M75"/>
    <property type="match status" value="1"/>
</dbReference>
<keyword evidence="6 7" id="KW-0408">Iron</keyword>
<evidence type="ECO:0000256" key="1">
    <source>
        <dbReference type="ARBA" id="ARBA00004196"/>
    </source>
</evidence>
<evidence type="ECO:0000256" key="2">
    <source>
        <dbReference type="ARBA" id="ARBA00022617"/>
    </source>
</evidence>
<accession>A0A5B2W1R5</accession>